<dbReference type="GO" id="GO:0005829">
    <property type="term" value="C:cytosol"/>
    <property type="evidence" value="ECO:0007669"/>
    <property type="project" value="TreeGrafter"/>
</dbReference>
<sequence>MTALAARSMGYRVAVLDPDPHCAAASLADTVIVGAFDDVEAARQLARGSAVVTYEIERVAPAVLQAVAEAVPLRPGAHVLACIQDRARQKRWLGDHGYPVGPWREVATDAELEQALLDLGPCRVKRTQGGYDGRSQVRVERPQEAVWAMGQLNGPSVAEQELQLSLELSVLVARSPRGSVVAHPPAANWHDDGVLGFSLFPAPIQQRLAREATELATSIAVDLEVEGLLAVELFITQGGRLLVNELSPRPHNTFHGAGAACATGQFEQFVRAICGLPLGATETHGASVLVNLLGDLWLGPELQLEEALAIPGVSLHLYGKEPRPLRKVGHLTVCGATAAQALSRAEAAVAFLEPSIPSAS</sequence>
<dbReference type="PROSITE" id="PS50975">
    <property type="entry name" value="ATP_GRASP"/>
    <property type="match status" value="1"/>
</dbReference>
<dbReference type="Gene3D" id="3.40.50.20">
    <property type="match status" value="1"/>
</dbReference>
<dbReference type="Proteomes" id="UP000886657">
    <property type="component" value="Unassembled WGS sequence"/>
</dbReference>
<dbReference type="InterPro" id="IPR011761">
    <property type="entry name" value="ATP-grasp"/>
</dbReference>
<gene>
    <name evidence="7" type="ORF">IPP58_10630</name>
</gene>
<keyword evidence="3 5" id="KW-0067">ATP-binding</keyword>
<organism evidence="7 8">
    <name type="scientific">Candidatus Geothrix skivensis</name>
    <dbReference type="NCBI Taxonomy" id="2954439"/>
    <lineage>
        <taxon>Bacteria</taxon>
        <taxon>Pseudomonadati</taxon>
        <taxon>Acidobacteriota</taxon>
        <taxon>Holophagae</taxon>
        <taxon>Holophagales</taxon>
        <taxon>Holophagaceae</taxon>
        <taxon>Geothrix</taxon>
    </lineage>
</organism>
<keyword evidence="1 5" id="KW-0547">Nucleotide-binding</keyword>
<evidence type="ECO:0000313" key="8">
    <source>
        <dbReference type="Proteomes" id="UP000886657"/>
    </source>
</evidence>
<proteinExistence type="predicted"/>
<dbReference type="PANTHER" id="PTHR11609">
    <property type="entry name" value="PURINE BIOSYNTHESIS PROTEIN 6/7, PUR6/7"/>
    <property type="match status" value="1"/>
</dbReference>
<feature type="domain" description="ATP-grasp" evidence="6">
    <location>
        <begin position="90"/>
        <end position="274"/>
    </location>
</feature>
<dbReference type="InterPro" id="IPR011054">
    <property type="entry name" value="Rudment_hybrid_motif"/>
</dbReference>
<comment type="pathway">
    <text evidence="4">Purine metabolism.</text>
</comment>
<evidence type="ECO:0000256" key="5">
    <source>
        <dbReference type="PROSITE-ProRule" id="PRU00409"/>
    </source>
</evidence>
<dbReference type="InterPro" id="IPR054350">
    <property type="entry name" value="PurT/PurK_preATP-grasp"/>
</dbReference>
<dbReference type="SUPFAM" id="SSF56059">
    <property type="entry name" value="Glutathione synthetase ATP-binding domain-like"/>
    <property type="match status" value="1"/>
</dbReference>
<dbReference type="InterPro" id="IPR003135">
    <property type="entry name" value="ATP-grasp_carboxylate-amine"/>
</dbReference>
<dbReference type="InterPro" id="IPR013815">
    <property type="entry name" value="ATP_grasp_subdomain_1"/>
</dbReference>
<evidence type="ECO:0000313" key="7">
    <source>
        <dbReference type="EMBL" id="MBK9796932.1"/>
    </source>
</evidence>
<dbReference type="PANTHER" id="PTHR11609:SF5">
    <property type="entry name" value="PHOSPHORIBOSYLAMINOIMIDAZOLE CARBOXYLASE"/>
    <property type="match status" value="1"/>
</dbReference>
<evidence type="ECO:0000256" key="1">
    <source>
        <dbReference type="ARBA" id="ARBA00022741"/>
    </source>
</evidence>
<evidence type="ECO:0000256" key="2">
    <source>
        <dbReference type="ARBA" id="ARBA00022755"/>
    </source>
</evidence>
<reference evidence="7" key="1">
    <citation type="submission" date="2020-10" db="EMBL/GenBank/DDBJ databases">
        <title>Connecting structure to function with the recovery of over 1000 high-quality activated sludge metagenome-assembled genomes encoding full-length rRNA genes using long-read sequencing.</title>
        <authorList>
            <person name="Singleton C.M."/>
            <person name="Petriglieri F."/>
            <person name="Kristensen J.M."/>
            <person name="Kirkegaard R.H."/>
            <person name="Michaelsen T.Y."/>
            <person name="Andersen M.H."/>
            <person name="Karst S.M."/>
            <person name="Dueholm M.S."/>
            <person name="Nielsen P.H."/>
            <person name="Albertsen M."/>
        </authorList>
    </citation>
    <scope>NUCLEOTIDE SEQUENCE</scope>
    <source>
        <strain evidence="7">Skiv_18-Q3-R9-52_MAXAC.067</strain>
    </source>
</reference>
<dbReference type="GO" id="GO:0046872">
    <property type="term" value="F:metal ion binding"/>
    <property type="evidence" value="ECO:0007669"/>
    <property type="project" value="InterPro"/>
</dbReference>
<dbReference type="GO" id="GO:0003824">
    <property type="term" value="F:catalytic activity"/>
    <property type="evidence" value="ECO:0007669"/>
    <property type="project" value="UniProtKB-ARBA"/>
</dbReference>
<dbReference type="SUPFAM" id="SSF52440">
    <property type="entry name" value="PreATP-grasp domain"/>
    <property type="match status" value="1"/>
</dbReference>
<accession>A0A9D7SI54</accession>
<name>A0A9D7SI54_9BACT</name>
<dbReference type="Gene3D" id="3.30.1490.20">
    <property type="entry name" value="ATP-grasp fold, A domain"/>
    <property type="match status" value="1"/>
</dbReference>
<protein>
    <submittedName>
        <fullName evidence="7">5-(Carboxyamino)imidazole ribonucleotide synthase</fullName>
    </submittedName>
</protein>
<dbReference type="Pfam" id="PF17769">
    <property type="entry name" value="PurK_C"/>
    <property type="match status" value="1"/>
</dbReference>
<comment type="caution">
    <text evidence="7">The sequence shown here is derived from an EMBL/GenBank/DDBJ whole genome shotgun (WGS) entry which is preliminary data.</text>
</comment>
<dbReference type="GO" id="GO:0005524">
    <property type="term" value="F:ATP binding"/>
    <property type="evidence" value="ECO:0007669"/>
    <property type="project" value="UniProtKB-UniRule"/>
</dbReference>
<keyword evidence="2" id="KW-0658">Purine biosynthesis</keyword>
<dbReference type="InterPro" id="IPR016185">
    <property type="entry name" value="PreATP-grasp_dom_sf"/>
</dbReference>
<evidence type="ECO:0000259" key="6">
    <source>
        <dbReference type="PROSITE" id="PS50975"/>
    </source>
</evidence>
<dbReference type="EMBL" id="JADKIO010000008">
    <property type="protein sequence ID" value="MBK9796932.1"/>
    <property type="molecule type" value="Genomic_DNA"/>
</dbReference>
<dbReference type="AlphaFoldDB" id="A0A9D7SI54"/>
<dbReference type="SUPFAM" id="SSF51246">
    <property type="entry name" value="Rudiment single hybrid motif"/>
    <property type="match status" value="1"/>
</dbReference>
<dbReference type="Pfam" id="PF02222">
    <property type="entry name" value="ATP-grasp"/>
    <property type="match status" value="1"/>
</dbReference>
<dbReference type="Pfam" id="PF22660">
    <property type="entry name" value="RS_preATP-grasp-like"/>
    <property type="match status" value="1"/>
</dbReference>
<dbReference type="GO" id="GO:0006164">
    <property type="term" value="P:purine nucleotide biosynthetic process"/>
    <property type="evidence" value="ECO:0007669"/>
    <property type="project" value="UniProtKB-KW"/>
</dbReference>
<dbReference type="Gene3D" id="3.30.470.20">
    <property type="entry name" value="ATP-grasp fold, B domain"/>
    <property type="match status" value="1"/>
</dbReference>
<evidence type="ECO:0000256" key="3">
    <source>
        <dbReference type="ARBA" id="ARBA00022840"/>
    </source>
</evidence>
<dbReference type="InterPro" id="IPR040686">
    <property type="entry name" value="PurK_C"/>
</dbReference>
<evidence type="ECO:0000256" key="4">
    <source>
        <dbReference type="ARBA" id="ARBA00025704"/>
    </source>
</evidence>